<reference evidence="2 3" key="1">
    <citation type="journal article" date="2023" name="Life. Sci Alliance">
        <title>Evolutionary insights into 3D genome organization and epigenetic landscape of Vigna mungo.</title>
        <authorList>
            <person name="Junaid A."/>
            <person name="Singh B."/>
            <person name="Bhatia S."/>
        </authorList>
    </citation>
    <scope>NUCLEOTIDE SEQUENCE [LARGE SCALE GENOMIC DNA]</scope>
    <source>
        <strain evidence="2">Urdbean</strain>
    </source>
</reference>
<organism evidence="2 3">
    <name type="scientific">Vigna mungo</name>
    <name type="common">Black gram</name>
    <name type="synonym">Phaseolus mungo</name>
    <dbReference type="NCBI Taxonomy" id="3915"/>
    <lineage>
        <taxon>Eukaryota</taxon>
        <taxon>Viridiplantae</taxon>
        <taxon>Streptophyta</taxon>
        <taxon>Embryophyta</taxon>
        <taxon>Tracheophyta</taxon>
        <taxon>Spermatophyta</taxon>
        <taxon>Magnoliopsida</taxon>
        <taxon>eudicotyledons</taxon>
        <taxon>Gunneridae</taxon>
        <taxon>Pentapetalae</taxon>
        <taxon>rosids</taxon>
        <taxon>fabids</taxon>
        <taxon>Fabales</taxon>
        <taxon>Fabaceae</taxon>
        <taxon>Papilionoideae</taxon>
        <taxon>50 kb inversion clade</taxon>
        <taxon>NPAAA clade</taxon>
        <taxon>indigoferoid/millettioid clade</taxon>
        <taxon>Phaseoleae</taxon>
        <taxon>Vigna</taxon>
    </lineage>
</organism>
<sequence>MDVIGQHDSHRRLPDMHSPWRSQKRHCCICWRMLACVSFHTESETHSEFQTPGPLILSMSSHQQGEDQESSRIVEQKKLFLVHTTKLQSIPRYHLSVSYASLSP</sequence>
<dbReference type="EMBL" id="CP144700">
    <property type="protein sequence ID" value="WVZ21918.1"/>
    <property type="molecule type" value="Genomic_DNA"/>
</dbReference>
<name>A0AAQ3S9Z9_VIGMU</name>
<dbReference type="AlphaFoldDB" id="A0AAQ3S9Z9"/>
<dbReference type="Proteomes" id="UP001374535">
    <property type="component" value="Chromosome 1"/>
</dbReference>
<evidence type="ECO:0000313" key="2">
    <source>
        <dbReference type="EMBL" id="WVZ21918.1"/>
    </source>
</evidence>
<evidence type="ECO:0000313" key="3">
    <source>
        <dbReference type="Proteomes" id="UP001374535"/>
    </source>
</evidence>
<keyword evidence="3" id="KW-1185">Reference proteome</keyword>
<evidence type="ECO:0000256" key="1">
    <source>
        <dbReference type="SAM" id="MobiDB-lite"/>
    </source>
</evidence>
<gene>
    <name evidence="2" type="ORF">V8G54_000462</name>
</gene>
<feature type="region of interest" description="Disordered" evidence="1">
    <location>
        <begin position="50"/>
        <end position="70"/>
    </location>
</feature>
<accession>A0AAQ3S9Z9</accession>
<protein>
    <submittedName>
        <fullName evidence="2">Uncharacterized protein</fullName>
    </submittedName>
</protein>
<proteinExistence type="predicted"/>